<evidence type="ECO:0000256" key="6">
    <source>
        <dbReference type="ARBA" id="ARBA00023002"/>
    </source>
</evidence>
<keyword evidence="9" id="KW-0676">Redox-active center</keyword>
<accession>A0A5J5WUF5</accession>
<dbReference type="PANTHER" id="PTHR34573">
    <property type="entry name" value="VKC DOMAIN-CONTAINING PROTEIN"/>
    <property type="match status" value="1"/>
</dbReference>
<dbReference type="InterPro" id="IPR012932">
    <property type="entry name" value="VKOR"/>
</dbReference>
<feature type="transmembrane region" description="Helical" evidence="11">
    <location>
        <begin position="137"/>
        <end position="155"/>
    </location>
</feature>
<dbReference type="Proteomes" id="UP000327439">
    <property type="component" value="Chromosome A02"/>
</dbReference>
<keyword evidence="4" id="KW-0874">Quinone</keyword>
<evidence type="ECO:0000313" key="14">
    <source>
        <dbReference type="Proteomes" id="UP000327439"/>
    </source>
</evidence>
<dbReference type="GO" id="GO:0016491">
    <property type="term" value="F:oxidoreductase activity"/>
    <property type="evidence" value="ECO:0007669"/>
    <property type="project" value="UniProtKB-KW"/>
</dbReference>
<dbReference type="GO" id="GO:0016020">
    <property type="term" value="C:membrane"/>
    <property type="evidence" value="ECO:0007669"/>
    <property type="project" value="UniProtKB-SubCell"/>
</dbReference>
<dbReference type="SMART" id="SM00756">
    <property type="entry name" value="VKc"/>
    <property type="match status" value="1"/>
</dbReference>
<gene>
    <name evidence="13" type="ORF">ES319_A02G189400v1</name>
</gene>
<evidence type="ECO:0000256" key="11">
    <source>
        <dbReference type="SAM" id="Phobius"/>
    </source>
</evidence>
<comment type="subcellular location">
    <subcellularLocation>
        <location evidence="1">Membrane</location>
        <topology evidence="1">Multi-pass membrane protein</topology>
    </subcellularLocation>
</comment>
<evidence type="ECO:0000256" key="9">
    <source>
        <dbReference type="ARBA" id="ARBA00023284"/>
    </source>
</evidence>
<evidence type="ECO:0000256" key="5">
    <source>
        <dbReference type="ARBA" id="ARBA00022989"/>
    </source>
</evidence>
<dbReference type="InterPro" id="IPR044698">
    <property type="entry name" value="VKOR/LTO1"/>
</dbReference>
<keyword evidence="3 11" id="KW-0812">Transmembrane</keyword>
<dbReference type="SUPFAM" id="SSF52833">
    <property type="entry name" value="Thioredoxin-like"/>
    <property type="match status" value="1"/>
</dbReference>
<feature type="compositionally biased region" description="Low complexity" evidence="10">
    <location>
        <begin position="30"/>
        <end position="44"/>
    </location>
</feature>
<dbReference type="Gene3D" id="3.40.30.10">
    <property type="entry name" value="Glutaredoxin"/>
    <property type="match status" value="1"/>
</dbReference>
<evidence type="ECO:0000256" key="3">
    <source>
        <dbReference type="ARBA" id="ARBA00022692"/>
    </source>
</evidence>
<keyword evidence="5 11" id="KW-1133">Transmembrane helix</keyword>
<dbReference type="AlphaFoldDB" id="A0A5J5WUF5"/>
<reference evidence="14" key="1">
    <citation type="journal article" date="2020" name="Nat. Genet.">
        <title>Genomic diversifications of five Gossypium allopolyploid species and their impact on cotton improvement.</title>
        <authorList>
            <person name="Chen Z.J."/>
            <person name="Sreedasyam A."/>
            <person name="Ando A."/>
            <person name="Song Q."/>
            <person name="De Santiago L.M."/>
            <person name="Hulse-Kemp A.M."/>
            <person name="Ding M."/>
            <person name="Ye W."/>
            <person name="Kirkbride R.C."/>
            <person name="Jenkins J."/>
            <person name="Plott C."/>
            <person name="Lovell J."/>
            <person name="Lin Y.M."/>
            <person name="Vaughn R."/>
            <person name="Liu B."/>
            <person name="Simpson S."/>
            <person name="Scheffler B.E."/>
            <person name="Wen L."/>
            <person name="Saski C.A."/>
            <person name="Grover C.E."/>
            <person name="Hu G."/>
            <person name="Conover J.L."/>
            <person name="Carlson J.W."/>
            <person name="Shu S."/>
            <person name="Boston L.B."/>
            <person name="Williams M."/>
            <person name="Peterson D.G."/>
            <person name="McGee K."/>
            <person name="Jones D.C."/>
            <person name="Wendel J.F."/>
            <person name="Stelly D.M."/>
            <person name="Grimwood J."/>
            <person name="Schmutz J."/>
        </authorList>
    </citation>
    <scope>NUCLEOTIDE SEQUENCE [LARGE SCALE GENOMIC DNA]</scope>
    <source>
        <strain evidence="14">cv. 3-79</strain>
    </source>
</reference>
<feature type="transmembrane region" description="Helical" evidence="11">
    <location>
        <begin position="161"/>
        <end position="184"/>
    </location>
</feature>
<dbReference type="CDD" id="cd12916">
    <property type="entry name" value="VKOR_1"/>
    <property type="match status" value="1"/>
</dbReference>
<dbReference type="InterPro" id="IPR038354">
    <property type="entry name" value="VKOR_sf"/>
</dbReference>
<keyword evidence="14" id="KW-1185">Reference proteome</keyword>
<evidence type="ECO:0000256" key="8">
    <source>
        <dbReference type="ARBA" id="ARBA00023157"/>
    </source>
</evidence>
<evidence type="ECO:0000256" key="2">
    <source>
        <dbReference type="ARBA" id="ARBA00006214"/>
    </source>
</evidence>
<evidence type="ECO:0000256" key="1">
    <source>
        <dbReference type="ARBA" id="ARBA00004141"/>
    </source>
</evidence>
<name>A0A5J5WUF5_GOSBA</name>
<dbReference type="Pfam" id="PF07884">
    <property type="entry name" value="VKOR"/>
    <property type="match status" value="1"/>
</dbReference>
<dbReference type="InterPro" id="IPR036249">
    <property type="entry name" value="Thioredoxin-like_sf"/>
</dbReference>
<evidence type="ECO:0000256" key="7">
    <source>
        <dbReference type="ARBA" id="ARBA00023136"/>
    </source>
</evidence>
<comment type="similarity">
    <text evidence="2">Belongs to the VKOR family.</text>
</comment>
<keyword evidence="6" id="KW-0560">Oxidoreductase</keyword>
<organism evidence="13 14">
    <name type="scientific">Gossypium barbadense</name>
    <name type="common">Sea Island cotton</name>
    <name type="synonym">Hibiscus barbadensis</name>
    <dbReference type="NCBI Taxonomy" id="3634"/>
    <lineage>
        <taxon>Eukaryota</taxon>
        <taxon>Viridiplantae</taxon>
        <taxon>Streptophyta</taxon>
        <taxon>Embryophyta</taxon>
        <taxon>Tracheophyta</taxon>
        <taxon>Spermatophyta</taxon>
        <taxon>Magnoliopsida</taxon>
        <taxon>eudicotyledons</taxon>
        <taxon>Gunneridae</taxon>
        <taxon>Pentapetalae</taxon>
        <taxon>rosids</taxon>
        <taxon>malvids</taxon>
        <taxon>Malvales</taxon>
        <taxon>Malvaceae</taxon>
        <taxon>Malvoideae</taxon>
        <taxon>Gossypium</taxon>
    </lineage>
</organism>
<evidence type="ECO:0000256" key="10">
    <source>
        <dbReference type="SAM" id="MobiDB-lite"/>
    </source>
</evidence>
<dbReference type="PANTHER" id="PTHR34573:SF1">
    <property type="entry name" value="VITAMIN K EPOXIDE REDUCTASE DOMAIN-CONTAINING PROTEIN"/>
    <property type="match status" value="1"/>
</dbReference>
<dbReference type="EMBL" id="CM018203">
    <property type="protein sequence ID" value="KAB2094867.1"/>
    <property type="molecule type" value="Genomic_DNA"/>
</dbReference>
<feature type="domain" description="Vitamin K epoxide reductase" evidence="12">
    <location>
        <begin position="47"/>
        <end position="187"/>
    </location>
</feature>
<sequence>MKQAPVRRLLVLPIKCSSSGPSQDTESEAETTSVPSSSSFSSSLASSNSTYNWRAGIGAVGIIETAYLTYLKLSGSDAFCPLGGGSCGDVLNSDYAFFFGVPLPLLGLIAYGFVTTLSLQLSAKNLPFGINETTGRLLLLGSSTSMATASAYFLYILSTKFAGTSCSYCLASALLSFSLFFISLKDVGLQEVQKVVGLQVCIASLVFATLSTSYSNLPSAPSSQANIDLPYFTTEITKESSPFALSLARHLHSIGAKMYGAFWCSHCLEQKEMFGREAAKLLDCIECFPDGYKTGTKMIKACADANLEGFPTWVINGQVLSGEMELEKLAEVSGFQFNE</sequence>
<keyword evidence="8" id="KW-1015">Disulfide bond</keyword>
<proteinExistence type="inferred from homology"/>
<feature type="transmembrane region" description="Helical" evidence="11">
    <location>
        <begin position="95"/>
        <end position="117"/>
    </location>
</feature>
<evidence type="ECO:0000259" key="12">
    <source>
        <dbReference type="SMART" id="SM00756"/>
    </source>
</evidence>
<dbReference type="OrthoDB" id="343052at2759"/>
<evidence type="ECO:0000256" key="4">
    <source>
        <dbReference type="ARBA" id="ARBA00022719"/>
    </source>
</evidence>
<feature type="region of interest" description="Disordered" evidence="10">
    <location>
        <begin position="17"/>
        <end position="44"/>
    </location>
</feature>
<keyword evidence="7 11" id="KW-0472">Membrane</keyword>
<dbReference type="GO" id="GO:0048038">
    <property type="term" value="F:quinone binding"/>
    <property type="evidence" value="ECO:0007669"/>
    <property type="project" value="UniProtKB-KW"/>
</dbReference>
<dbReference type="Gene3D" id="1.20.1440.130">
    <property type="entry name" value="VKOR domain"/>
    <property type="match status" value="1"/>
</dbReference>
<evidence type="ECO:0000313" key="13">
    <source>
        <dbReference type="EMBL" id="KAB2094867.1"/>
    </source>
</evidence>
<protein>
    <recommendedName>
        <fullName evidence="12">Vitamin K epoxide reductase domain-containing protein</fullName>
    </recommendedName>
</protein>